<evidence type="ECO:0000313" key="1">
    <source>
        <dbReference type="EMBL" id="CAB3782895.1"/>
    </source>
</evidence>
<keyword evidence="2" id="KW-1185">Reference proteome</keyword>
<sequence length="325" mass="35902">MKAQPKILVTTYHSAFLAKGGGEFEIVSLVDSLKKQGYIADIYGPFSQSIDNYDVVLHFSVHGGGLELLRSVAAAGKPIVLWPNLWINAEQPPPAEMIAEHVRLAKYIVFKSVAEKEHFCSHFPAPEEKIRLVPAGVDVVFTKDAPPGLFRTMYDLDEYAIWFGVIEPSKNQLLAIRALRDSGTPLVFVGRSRNRAYYEMCRREAPANSLFIDGLPYRSEIMRAALQEASYYIEISKEPAGLSAIAAGLAGCRLVLSDSAWTREHFDGFAQFVDPDSETSVRSGVAASLASNPHMPELRRHLQKHCLPDAIIPLLNVFDEAVASS</sequence>
<accession>A0A6J5FQX0</accession>
<protein>
    <recommendedName>
        <fullName evidence="3">Mannosyltransferase</fullName>
    </recommendedName>
</protein>
<evidence type="ECO:0008006" key="3">
    <source>
        <dbReference type="Google" id="ProtNLM"/>
    </source>
</evidence>
<organism evidence="1 2">
    <name type="scientific">Paraburkholderia fynbosensis</name>
    <dbReference type="NCBI Taxonomy" id="1200993"/>
    <lineage>
        <taxon>Bacteria</taxon>
        <taxon>Pseudomonadati</taxon>
        <taxon>Pseudomonadota</taxon>
        <taxon>Betaproteobacteria</taxon>
        <taxon>Burkholderiales</taxon>
        <taxon>Burkholderiaceae</taxon>
        <taxon>Paraburkholderia</taxon>
    </lineage>
</organism>
<gene>
    <name evidence="1" type="ORF">LMG27177_01381</name>
</gene>
<dbReference type="Proteomes" id="UP000494252">
    <property type="component" value="Unassembled WGS sequence"/>
</dbReference>
<proteinExistence type="predicted"/>
<name>A0A6J5FQX0_9BURK</name>
<evidence type="ECO:0000313" key="2">
    <source>
        <dbReference type="Proteomes" id="UP000494252"/>
    </source>
</evidence>
<dbReference type="Gene3D" id="3.40.50.2000">
    <property type="entry name" value="Glycogen Phosphorylase B"/>
    <property type="match status" value="1"/>
</dbReference>
<dbReference type="AlphaFoldDB" id="A0A6J5FQX0"/>
<reference evidence="1 2" key="1">
    <citation type="submission" date="2020-04" db="EMBL/GenBank/DDBJ databases">
        <authorList>
            <person name="De Canck E."/>
        </authorList>
    </citation>
    <scope>NUCLEOTIDE SEQUENCE [LARGE SCALE GENOMIC DNA]</scope>
    <source>
        <strain evidence="1 2">LMG 27177</strain>
    </source>
</reference>
<dbReference type="SUPFAM" id="SSF53756">
    <property type="entry name" value="UDP-Glycosyltransferase/glycogen phosphorylase"/>
    <property type="match status" value="1"/>
</dbReference>
<dbReference type="RefSeq" id="WP_246290736.1">
    <property type="nucleotide sequence ID" value="NZ_CADIKI010000003.1"/>
</dbReference>
<dbReference type="EMBL" id="CADIKI010000003">
    <property type="protein sequence ID" value="CAB3782895.1"/>
    <property type="molecule type" value="Genomic_DNA"/>
</dbReference>